<protein>
    <submittedName>
        <fullName evidence="1">Uncharacterized protein</fullName>
    </submittedName>
</protein>
<comment type="caution">
    <text evidence="1">The sequence shown here is derived from an EMBL/GenBank/DDBJ whole genome shotgun (WGS) entry which is preliminary data.</text>
</comment>
<accession>A0AAQ4E9D0</accession>
<keyword evidence="2" id="KW-1185">Reference proteome</keyword>
<evidence type="ECO:0000313" key="2">
    <source>
        <dbReference type="Proteomes" id="UP001321473"/>
    </source>
</evidence>
<name>A0AAQ4E9D0_AMBAM</name>
<evidence type="ECO:0000313" key="1">
    <source>
        <dbReference type="EMBL" id="KAK8771357.1"/>
    </source>
</evidence>
<gene>
    <name evidence="1" type="ORF">V5799_025398</name>
</gene>
<organism evidence="1 2">
    <name type="scientific">Amblyomma americanum</name>
    <name type="common">Lone star tick</name>
    <dbReference type="NCBI Taxonomy" id="6943"/>
    <lineage>
        <taxon>Eukaryota</taxon>
        <taxon>Metazoa</taxon>
        <taxon>Ecdysozoa</taxon>
        <taxon>Arthropoda</taxon>
        <taxon>Chelicerata</taxon>
        <taxon>Arachnida</taxon>
        <taxon>Acari</taxon>
        <taxon>Parasitiformes</taxon>
        <taxon>Ixodida</taxon>
        <taxon>Ixodoidea</taxon>
        <taxon>Ixodidae</taxon>
        <taxon>Amblyomminae</taxon>
        <taxon>Amblyomma</taxon>
    </lineage>
</organism>
<proteinExistence type="predicted"/>
<dbReference type="AlphaFoldDB" id="A0AAQ4E9D0"/>
<sequence length="159" mass="17712">MTARQDAGGHVQADPRRVPLALAAALMTRRGAFHPRLIVAFHARRAGVERPVSSSPQAHRVLGIGIEHVVLLDSKTLVLAKSQHTSELQQWRAGGGRSHDRLVLEFRGTKWSFVAAQSLRSISSVLWEIMQDLDARFLDEHLITTREELDKGQRATPTQ</sequence>
<dbReference type="Proteomes" id="UP001321473">
    <property type="component" value="Unassembled WGS sequence"/>
</dbReference>
<dbReference type="EMBL" id="JARKHS020019858">
    <property type="protein sequence ID" value="KAK8771357.1"/>
    <property type="molecule type" value="Genomic_DNA"/>
</dbReference>
<reference evidence="1 2" key="1">
    <citation type="journal article" date="2023" name="Arcadia Sci">
        <title>De novo assembly of a long-read Amblyomma americanum tick genome.</title>
        <authorList>
            <person name="Chou S."/>
            <person name="Poskanzer K.E."/>
            <person name="Rollins M."/>
            <person name="Thuy-Boun P.S."/>
        </authorList>
    </citation>
    <scope>NUCLEOTIDE SEQUENCE [LARGE SCALE GENOMIC DNA]</scope>
    <source>
        <strain evidence="1">F_SG_1</strain>
        <tissue evidence="1">Salivary glands</tissue>
    </source>
</reference>